<protein>
    <submittedName>
        <fullName evidence="1">Uncharacterized protein</fullName>
    </submittedName>
</protein>
<gene>
    <name evidence="1" type="ORF">PV328_005747</name>
</gene>
<accession>A0AA39FN44</accession>
<organism evidence="1 2">
    <name type="scientific">Microctonus aethiopoides</name>
    <dbReference type="NCBI Taxonomy" id="144406"/>
    <lineage>
        <taxon>Eukaryota</taxon>
        <taxon>Metazoa</taxon>
        <taxon>Ecdysozoa</taxon>
        <taxon>Arthropoda</taxon>
        <taxon>Hexapoda</taxon>
        <taxon>Insecta</taxon>
        <taxon>Pterygota</taxon>
        <taxon>Neoptera</taxon>
        <taxon>Endopterygota</taxon>
        <taxon>Hymenoptera</taxon>
        <taxon>Apocrita</taxon>
        <taxon>Ichneumonoidea</taxon>
        <taxon>Braconidae</taxon>
        <taxon>Euphorinae</taxon>
        <taxon>Microctonus</taxon>
    </lineage>
</organism>
<dbReference type="InterPro" id="IPR032675">
    <property type="entry name" value="LRR_dom_sf"/>
</dbReference>
<reference evidence="1" key="1">
    <citation type="journal article" date="2023" name="bioRxiv">
        <title>Scaffold-level genome assemblies of two parasitoid biocontrol wasps reveal the parthenogenesis mechanism and an associated novel virus.</title>
        <authorList>
            <person name="Inwood S."/>
            <person name="Skelly J."/>
            <person name="Guhlin J."/>
            <person name="Harrop T."/>
            <person name="Goldson S."/>
            <person name="Dearden P."/>
        </authorList>
    </citation>
    <scope>NUCLEOTIDE SEQUENCE</scope>
    <source>
        <strain evidence="1">Irish</strain>
        <tissue evidence="1">Whole body</tissue>
    </source>
</reference>
<comment type="caution">
    <text evidence="1">The sequence shown here is derived from an EMBL/GenBank/DDBJ whole genome shotgun (WGS) entry which is preliminary data.</text>
</comment>
<dbReference type="AlphaFoldDB" id="A0AA39FN44"/>
<sequence>MRKFEFVLSGPNTPSHLITIRNGLKVKSKNLSHLGVILEKFHGDLEKLAIRAEFMLDQPLDNVPNCIPKLIIENENLTSLEIHLNHPIYKECLQFLKTDNLQHLKLSLHIRYKSSTSLLDVIKKFVLSAPRLETLHLTNVKISIEEINKITTLKSLYLNNLDKSSTLSVEKFNFINLESIHLLQCPNVNDDFIKQLVEDCKKLCNVELYNCDRITARGLIPITTLPKLRHFGISKLDHEVFDRLSNVESIVCSFLTLYEEAKAFSIESFLCRSPNLKRCNVCVNGNDDYFDDYARNLGIVFDNYHHNSCFCLTEWRKQFDN</sequence>
<reference evidence="1" key="2">
    <citation type="submission" date="2023-03" db="EMBL/GenBank/DDBJ databases">
        <authorList>
            <person name="Inwood S.N."/>
            <person name="Skelly J.G."/>
            <person name="Guhlin J."/>
            <person name="Harrop T.W.R."/>
            <person name="Goldson S.G."/>
            <person name="Dearden P.K."/>
        </authorList>
    </citation>
    <scope>NUCLEOTIDE SEQUENCE</scope>
    <source>
        <strain evidence="1">Irish</strain>
        <tissue evidence="1">Whole body</tissue>
    </source>
</reference>
<name>A0AA39FN44_9HYME</name>
<dbReference type="EMBL" id="JAQQBS010000002">
    <property type="protein sequence ID" value="KAK0172430.1"/>
    <property type="molecule type" value="Genomic_DNA"/>
</dbReference>
<dbReference type="Gene3D" id="3.80.10.10">
    <property type="entry name" value="Ribonuclease Inhibitor"/>
    <property type="match status" value="1"/>
</dbReference>
<keyword evidence="2" id="KW-1185">Reference proteome</keyword>
<dbReference type="Proteomes" id="UP001168990">
    <property type="component" value="Unassembled WGS sequence"/>
</dbReference>
<evidence type="ECO:0000313" key="1">
    <source>
        <dbReference type="EMBL" id="KAK0172430.1"/>
    </source>
</evidence>
<evidence type="ECO:0000313" key="2">
    <source>
        <dbReference type="Proteomes" id="UP001168990"/>
    </source>
</evidence>
<proteinExistence type="predicted"/>
<dbReference type="SUPFAM" id="SSF52047">
    <property type="entry name" value="RNI-like"/>
    <property type="match status" value="1"/>
</dbReference>